<evidence type="ECO:0000313" key="3">
    <source>
        <dbReference type="Proteomes" id="UP001194469"/>
    </source>
</evidence>
<keyword evidence="3" id="KW-1185">Reference proteome</keyword>
<accession>A0ABS0J1A4</accession>
<proteinExistence type="predicted"/>
<name>A0ABS0J1A4_9BACT</name>
<dbReference type="Proteomes" id="UP001194469">
    <property type="component" value="Unassembled WGS sequence"/>
</dbReference>
<evidence type="ECO:0000313" key="2">
    <source>
        <dbReference type="EMBL" id="MBG3876218.1"/>
    </source>
</evidence>
<evidence type="ECO:0000256" key="1">
    <source>
        <dbReference type="SAM" id="MobiDB-lite"/>
    </source>
</evidence>
<dbReference type="RefSeq" id="WP_196608397.1">
    <property type="nucleotide sequence ID" value="NZ_VRYY01000087.1"/>
</dbReference>
<dbReference type="EMBL" id="VRYY01000087">
    <property type="protein sequence ID" value="MBG3876218.1"/>
    <property type="molecule type" value="Genomic_DNA"/>
</dbReference>
<protein>
    <recommendedName>
        <fullName evidence="4">Transposase</fullName>
    </recommendedName>
</protein>
<sequence>MRIARQGQPLFSEASELFYNTLKSYVKKPHPFRAFPGRNTRPRSKPGEDATKAGTIAVSIPA</sequence>
<gene>
    <name evidence="2" type="ORF">FVW20_04025</name>
</gene>
<reference evidence="2 3" key="1">
    <citation type="submission" date="2019-08" db="EMBL/GenBank/DDBJ databases">
        <authorList>
            <person name="Luo N."/>
        </authorList>
    </citation>
    <scope>NUCLEOTIDE SEQUENCE [LARGE SCALE GENOMIC DNA]</scope>
    <source>
        <strain evidence="2 3">NCIMB 9442</strain>
    </source>
</reference>
<comment type="caution">
    <text evidence="2">The sequence shown here is derived from an EMBL/GenBank/DDBJ whole genome shotgun (WGS) entry which is preliminary data.</text>
</comment>
<organism evidence="2 3">
    <name type="scientific">Nitratidesulfovibrio oxamicus</name>
    <dbReference type="NCBI Taxonomy" id="32016"/>
    <lineage>
        <taxon>Bacteria</taxon>
        <taxon>Pseudomonadati</taxon>
        <taxon>Thermodesulfobacteriota</taxon>
        <taxon>Desulfovibrionia</taxon>
        <taxon>Desulfovibrionales</taxon>
        <taxon>Desulfovibrionaceae</taxon>
        <taxon>Nitratidesulfovibrio</taxon>
    </lineage>
</organism>
<feature type="region of interest" description="Disordered" evidence="1">
    <location>
        <begin position="32"/>
        <end position="62"/>
    </location>
</feature>
<evidence type="ECO:0008006" key="4">
    <source>
        <dbReference type="Google" id="ProtNLM"/>
    </source>
</evidence>